<dbReference type="PIR" id="F75482">
    <property type="entry name" value="F75482"/>
</dbReference>
<evidence type="ECO:0000313" key="7">
    <source>
        <dbReference type="Proteomes" id="UP000002524"/>
    </source>
</evidence>
<dbReference type="eggNOG" id="COG1309">
    <property type="taxonomic scope" value="Bacteria"/>
</dbReference>
<protein>
    <submittedName>
        <fullName evidence="6">Transcriptional regulator, TetR family</fullName>
    </submittedName>
</protein>
<dbReference type="FunCoup" id="Q9RWD4">
    <property type="interactions" value="17"/>
</dbReference>
<keyword evidence="1" id="KW-0805">Transcription regulation</keyword>
<dbReference type="PRINTS" id="PR00455">
    <property type="entry name" value="HTHTETR"/>
</dbReference>
<organism evidence="6 7">
    <name type="scientific">Deinococcus radiodurans (strain ATCC 13939 / DSM 20539 / JCM 16871 / CCUG 27074 / LMG 4051 / NBRC 15346 / NCIMB 9279 / VKM B-1422 / R1)</name>
    <dbReference type="NCBI Taxonomy" id="243230"/>
    <lineage>
        <taxon>Bacteria</taxon>
        <taxon>Thermotogati</taxon>
        <taxon>Deinococcota</taxon>
        <taxon>Deinococci</taxon>
        <taxon>Deinococcales</taxon>
        <taxon>Deinococcaceae</taxon>
        <taxon>Deinococcus</taxon>
    </lineage>
</organism>
<dbReference type="Gene3D" id="1.10.357.10">
    <property type="entry name" value="Tetracycline Repressor, domain 2"/>
    <property type="match status" value="1"/>
</dbReference>
<dbReference type="EMBL" id="AE000513">
    <property type="protein sequence ID" value="AAF10313.1"/>
    <property type="molecule type" value="Genomic_DNA"/>
</dbReference>
<dbReference type="Gene3D" id="1.10.10.60">
    <property type="entry name" value="Homeodomain-like"/>
    <property type="match status" value="1"/>
</dbReference>
<name>Q9RWD4_DEIRA</name>
<dbReference type="PROSITE" id="PS50977">
    <property type="entry name" value="HTH_TETR_2"/>
    <property type="match status" value="1"/>
</dbReference>
<feature type="DNA-binding region" description="H-T-H motif" evidence="4">
    <location>
        <begin position="34"/>
        <end position="53"/>
    </location>
</feature>
<gene>
    <name evidence="6" type="ordered locus">DR_0735</name>
</gene>
<evidence type="ECO:0000256" key="4">
    <source>
        <dbReference type="PROSITE-ProRule" id="PRU00335"/>
    </source>
</evidence>
<dbReference type="EnsemblBacteria" id="AAF10313">
    <property type="protein sequence ID" value="AAF10313"/>
    <property type="gene ID" value="DR_0735"/>
</dbReference>
<dbReference type="InParanoid" id="Q9RWD4"/>
<dbReference type="PATRIC" id="fig|243230.17.peg.913"/>
<dbReference type="InterPro" id="IPR036271">
    <property type="entry name" value="Tet_transcr_reg_TetR-rel_C_sf"/>
</dbReference>
<reference evidence="6 7" key="1">
    <citation type="journal article" date="1999" name="Science">
        <title>Genome sequence of the radioresistant bacterium Deinococcus radiodurans R1.</title>
        <authorList>
            <person name="White O."/>
            <person name="Eisen J.A."/>
            <person name="Heidelberg J.F."/>
            <person name="Hickey E.K."/>
            <person name="Peterson J.D."/>
            <person name="Dodson R.J."/>
            <person name="Haft D.H."/>
            <person name="Gwinn M.L."/>
            <person name="Nelson W.C."/>
            <person name="Richardson D.L."/>
            <person name="Moffat K.S."/>
            <person name="Qin H."/>
            <person name="Jiang L."/>
            <person name="Pamphile W."/>
            <person name="Crosby M."/>
            <person name="Shen M."/>
            <person name="Vamathevan J.J."/>
            <person name="Lam P."/>
            <person name="McDonald L."/>
            <person name="Utterback T."/>
            <person name="Zalewski C."/>
            <person name="Makarova K.S."/>
            <person name="Aravind L."/>
            <person name="Daly M.J."/>
            <person name="Minton K.W."/>
            <person name="Fleischmann R.D."/>
            <person name="Ketchum K.A."/>
            <person name="Nelson K.E."/>
            <person name="Salzberg S."/>
            <person name="Smith H.O."/>
            <person name="Venter J.C."/>
            <person name="Fraser C.M."/>
        </authorList>
    </citation>
    <scope>NUCLEOTIDE SEQUENCE [LARGE SCALE GENOMIC DNA]</scope>
    <source>
        <strain evidence="7">ATCC 13939 / DSM 20539 / JCM 16871 / LMG 4051 / NBRC 15346 / NCIMB 9279 / R1 / VKM B-1422</strain>
    </source>
</reference>
<dbReference type="InterPro" id="IPR050109">
    <property type="entry name" value="HTH-type_TetR-like_transc_reg"/>
</dbReference>
<dbReference type="GO" id="GO:0006355">
    <property type="term" value="P:regulation of DNA-templated transcription"/>
    <property type="evidence" value="ECO:0000318"/>
    <property type="project" value="GO_Central"/>
</dbReference>
<accession>Q9RWD4</accession>
<proteinExistence type="predicted"/>
<sequence length="229" mass="25254">MSLYSLMARPRTITDERLLAAAREVFLEQGVSATTSAIARRAEVSEGTLFKRFATKEELFEAAMGLHEYARWRTELLAQVGQGDVRLNLEQAALAHIAEAKQLLPHLTAVFARGYSPEHNPLLQRLDNPVRHDADAVARYLREETALGRVRPHDADVAALSVVGAIGQYIHREHLLPRQPGREAIDAGRFVRGLFDLLWPGLQPASVALASPAREPPVKDLSVSKTSVS</sequence>
<keyword evidence="3" id="KW-0804">Transcription</keyword>
<keyword evidence="7" id="KW-1185">Reference proteome</keyword>
<dbReference type="SUPFAM" id="SSF46689">
    <property type="entry name" value="Homeodomain-like"/>
    <property type="match status" value="1"/>
</dbReference>
<dbReference type="AlphaFoldDB" id="Q9RWD4"/>
<dbReference type="PaxDb" id="243230-DR_0735"/>
<dbReference type="GO" id="GO:0003700">
    <property type="term" value="F:DNA-binding transcription factor activity"/>
    <property type="evidence" value="ECO:0000318"/>
    <property type="project" value="GO_Central"/>
</dbReference>
<dbReference type="GO" id="GO:0000976">
    <property type="term" value="F:transcription cis-regulatory region binding"/>
    <property type="evidence" value="ECO:0000318"/>
    <property type="project" value="GO_Central"/>
</dbReference>
<dbReference type="OrthoDB" id="9785164at2"/>
<keyword evidence="2 4" id="KW-0238">DNA-binding</keyword>
<evidence type="ECO:0000256" key="3">
    <source>
        <dbReference type="ARBA" id="ARBA00023163"/>
    </source>
</evidence>
<dbReference type="PANTHER" id="PTHR30055">
    <property type="entry name" value="HTH-TYPE TRANSCRIPTIONAL REGULATOR RUTR"/>
    <property type="match status" value="1"/>
</dbReference>
<dbReference type="Proteomes" id="UP000002524">
    <property type="component" value="Chromosome 1"/>
</dbReference>
<dbReference type="PANTHER" id="PTHR30055:SF238">
    <property type="entry name" value="MYCOFACTOCIN BIOSYNTHESIS TRANSCRIPTIONAL REGULATOR MFTR-RELATED"/>
    <property type="match status" value="1"/>
</dbReference>
<dbReference type="KEGG" id="dra:DR_0735"/>
<dbReference type="STRING" id="243230.DR_0735"/>
<dbReference type="HOGENOM" id="CLU_069356_37_0_0"/>
<dbReference type="InterPro" id="IPR001647">
    <property type="entry name" value="HTH_TetR"/>
</dbReference>
<evidence type="ECO:0000313" key="6">
    <source>
        <dbReference type="EMBL" id="AAF10313.1"/>
    </source>
</evidence>
<dbReference type="PROSITE" id="PS01081">
    <property type="entry name" value="HTH_TETR_1"/>
    <property type="match status" value="1"/>
</dbReference>
<dbReference type="SUPFAM" id="SSF48498">
    <property type="entry name" value="Tetracyclin repressor-like, C-terminal domain"/>
    <property type="match status" value="1"/>
</dbReference>
<evidence type="ECO:0000259" key="5">
    <source>
        <dbReference type="PROSITE" id="PS50977"/>
    </source>
</evidence>
<evidence type="ECO:0000256" key="2">
    <source>
        <dbReference type="ARBA" id="ARBA00023125"/>
    </source>
</evidence>
<evidence type="ECO:0000256" key="1">
    <source>
        <dbReference type="ARBA" id="ARBA00023015"/>
    </source>
</evidence>
<feature type="domain" description="HTH tetR-type" evidence="5">
    <location>
        <begin position="12"/>
        <end position="71"/>
    </location>
</feature>
<dbReference type="InterPro" id="IPR023772">
    <property type="entry name" value="DNA-bd_HTH_TetR-type_CS"/>
</dbReference>
<dbReference type="InterPro" id="IPR009057">
    <property type="entry name" value="Homeodomain-like_sf"/>
</dbReference>
<dbReference type="Pfam" id="PF00440">
    <property type="entry name" value="TetR_N"/>
    <property type="match status" value="1"/>
</dbReference>